<sequence>MSYMSLFDVPTPARELAGKAAIVGLGETDFHRDYQAARAKTEGYEPPTAEGLAATAFERALADSGLEKSDIDGISVSFLYGGPDAASMAASLGLTPRYLNDRGGGICAGPIPVACGAIAEGKCDTVALIFSVATRSIGRKFGGQKFDSDAPSSYYYHHPWGWSSQAAHWAMIWQHYQQVYGASEADLGSVAVQIRHNATLNPNAVMQKPLTIEDYLASRYVVKPLHLFDLCLVNDGAVCLIVRRADLARDLPHTPVSVEGWGRASVTRDKMRTLVVDRMRPQYQEAGRQALDMAGVALADVRHFEGYDASTIHLIDHVEGHGFVDPGAGLEFCKGGGMAIDGALPVNTGGGILSGTYMHGWNHVAEIVRQLRHEAGARQVDGVDVSMFSLAQTDQVHPIIFRRGER</sequence>
<protein>
    <recommendedName>
        <fullName evidence="1">Thiolase C-terminal domain-containing protein</fullName>
    </recommendedName>
</protein>
<dbReference type="EMBL" id="JACU01000010">
    <property type="protein sequence ID" value="KMS51993.1"/>
    <property type="molecule type" value="Genomic_DNA"/>
</dbReference>
<dbReference type="InterPro" id="IPR016039">
    <property type="entry name" value="Thiolase-like"/>
</dbReference>
<dbReference type="InterPro" id="IPR002155">
    <property type="entry name" value="Thiolase"/>
</dbReference>
<name>A0A0J7XLM0_9SPHN</name>
<comment type="caution">
    <text evidence="2">The sequence shown here is derived from an EMBL/GenBank/DDBJ whole genome shotgun (WGS) entry which is preliminary data.</text>
</comment>
<evidence type="ECO:0000313" key="3">
    <source>
        <dbReference type="Proteomes" id="UP000052268"/>
    </source>
</evidence>
<accession>A0A0J7XLM0</accession>
<organism evidence="2 3">
    <name type="scientific">Novosphingobium barchaimii LL02</name>
    <dbReference type="NCBI Taxonomy" id="1114963"/>
    <lineage>
        <taxon>Bacteria</taxon>
        <taxon>Pseudomonadati</taxon>
        <taxon>Pseudomonadota</taxon>
        <taxon>Alphaproteobacteria</taxon>
        <taxon>Sphingomonadales</taxon>
        <taxon>Sphingomonadaceae</taxon>
        <taxon>Novosphingobium</taxon>
    </lineage>
</organism>
<dbReference type="Gene3D" id="3.40.47.10">
    <property type="match status" value="1"/>
</dbReference>
<feature type="domain" description="Thiolase C-terminal" evidence="1">
    <location>
        <begin position="281"/>
        <end position="387"/>
    </location>
</feature>
<dbReference type="Proteomes" id="UP000052268">
    <property type="component" value="Unassembled WGS sequence"/>
</dbReference>
<dbReference type="CDD" id="cd00829">
    <property type="entry name" value="SCP-x_thiolase"/>
    <property type="match status" value="1"/>
</dbReference>
<dbReference type="RefSeq" id="WP_059153147.1">
    <property type="nucleotide sequence ID" value="NZ_KQ130457.1"/>
</dbReference>
<keyword evidence="3" id="KW-1185">Reference proteome</keyword>
<dbReference type="AlphaFoldDB" id="A0A0J7XLM0"/>
<reference evidence="2 3" key="1">
    <citation type="journal article" date="2015" name="G3 (Bethesda)">
        <title>Insights into Ongoing Evolution of the Hexachlorocyclohexane Catabolic Pathway from Comparative Genomics of Ten Sphingomonadaceae Strains.</title>
        <authorList>
            <person name="Pearce S.L."/>
            <person name="Oakeshott J.G."/>
            <person name="Pandey G."/>
        </authorList>
    </citation>
    <scope>NUCLEOTIDE SEQUENCE [LARGE SCALE GENOMIC DNA]</scope>
    <source>
        <strain evidence="2 3">LL02</strain>
    </source>
</reference>
<dbReference type="PANTHER" id="PTHR42870">
    <property type="entry name" value="ACETYL-COA C-ACETYLTRANSFERASE"/>
    <property type="match status" value="1"/>
</dbReference>
<gene>
    <name evidence="2" type="ORF">V474_02790</name>
</gene>
<dbReference type="PANTHER" id="PTHR42870:SF1">
    <property type="entry name" value="NON-SPECIFIC LIPID-TRANSFER PROTEIN-LIKE 2"/>
    <property type="match status" value="1"/>
</dbReference>
<proteinExistence type="predicted"/>
<evidence type="ECO:0000259" key="1">
    <source>
        <dbReference type="Pfam" id="PF22691"/>
    </source>
</evidence>
<evidence type="ECO:0000313" key="2">
    <source>
        <dbReference type="EMBL" id="KMS51993.1"/>
    </source>
</evidence>
<dbReference type="GO" id="GO:0003988">
    <property type="term" value="F:acetyl-CoA C-acyltransferase activity"/>
    <property type="evidence" value="ECO:0007669"/>
    <property type="project" value="UniProtKB-ARBA"/>
</dbReference>
<dbReference type="Pfam" id="PF22691">
    <property type="entry name" value="Thiolase_C_1"/>
    <property type="match status" value="1"/>
</dbReference>
<dbReference type="PATRIC" id="fig|1114963.3.peg.4180"/>
<dbReference type="OrthoDB" id="9790314at2"/>
<dbReference type="SUPFAM" id="SSF53901">
    <property type="entry name" value="Thiolase-like"/>
    <property type="match status" value="2"/>
</dbReference>
<dbReference type="InterPro" id="IPR055140">
    <property type="entry name" value="Thiolase_C_2"/>
</dbReference>
<dbReference type="PIRSF" id="PIRSF000429">
    <property type="entry name" value="Ac-CoA_Ac_transf"/>
    <property type="match status" value="1"/>
</dbReference>